<dbReference type="Pfam" id="PF02620">
    <property type="entry name" value="YceD"/>
    <property type="match status" value="1"/>
</dbReference>
<dbReference type="AlphaFoldDB" id="A0A7X3SA04"/>
<evidence type="ECO:0000313" key="2">
    <source>
        <dbReference type="EMBL" id="MXN67320.1"/>
    </source>
</evidence>
<keyword evidence="3" id="KW-1185">Reference proteome</keyword>
<feature type="region of interest" description="Disordered" evidence="1">
    <location>
        <begin position="154"/>
        <end position="177"/>
    </location>
</feature>
<sequence length="192" mass="20983">MPEFTTPVSRVRDVTRIGDKPEAASIHPSDEERAAMIAAYGLVDLPAFDVEMELRPWRKTGVAVKGRLRASAVQQCVITLEPVEQDIDETFQVRFLPEEEAMRAVPRVEDAEIDVDFESDDPPEPIVNGTIDLGAVACEQFALMLDPFPRAKGAGSPDGIVARAGNDDGQDERPPSPFAALKALKEKANKQD</sequence>
<accession>A0A7X3SA04</accession>
<organism evidence="2 3">
    <name type="scientific">Stappia sediminis</name>
    <dbReference type="NCBI Taxonomy" id="2692190"/>
    <lineage>
        <taxon>Bacteria</taxon>
        <taxon>Pseudomonadati</taxon>
        <taxon>Pseudomonadota</taxon>
        <taxon>Alphaproteobacteria</taxon>
        <taxon>Hyphomicrobiales</taxon>
        <taxon>Stappiaceae</taxon>
        <taxon>Stappia</taxon>
    </lineage>
</organism>
<protein>
    <submittedName>
        <fullName evidence="2">DUF177 domain-containing protein</fullName>
    </submittedName>
</protein>
<name>A0A7X3SA04_9HYPH</name>
<reference evidence="2 3" key="1">
    <citation type="submission" date="2019-12" db="EMBL/GenBank/DDBJ databases">
        <authorList>
            <person name="Li M."/>
        </authorList>
    </citation>
    <scope>NUCLEOTIDE SEQUENCE [LARGE SCALE GENOMIC DNA]</scope>
    <source>
        <strain evidence="2 3">GBMRC 2046</strain>
    </source>
</reference>
<evidence type="ECO:0000313" key="3">
    <source>
        <dbReference type="Proteomes" id="UP000433101"/>
    </source>
</evidence>
<proteinExistence type="predicted"/>
<gene>
    <name evidence="2" type="ORF">GR183_20630</name>
</gene>
<dbReference type="Proteomes" id="UP000433101">
    <property type="component" value="Unassembled WGS sequence"/>
</dbReference>
<evidence type="ECO:0000256" key="1">
    <source>
        <dbReference type="SAM" id="MobiDB-lite"/>
    </source>
</evidence>
<dbReference type="RefSeq" id="WP_160777569.1">
    <property type="nucleotide sequence ID" value="NZ_WUMV01000010.1"/>
</dbReference>
<comment type="caution">
    <text evidence="2">The sequence shown here is derived from an EMBL/GenBank/DDBJ whole genome shotgun (WGS) entry which is preliminary data.</text>
</comment>
<dbReference type="InterPro" id="IPR003772">
    <property type="entry name" value="YceD"/>
</dbReference>
<dbReference type="EMBL" id="WUMV01000010">
    <property type="protein sequence ID" value="MXN67320.1"/>
    <property type="molecule type" value="Genomic_DNA"/>
</dbReference>